<dbReference type="InterPro" id="IPR000014">
    <property type="entry name" value="PAS"/>
</dbReference>
<dbReference type="HOGENOM" id="CLU_012260_3_0_1"/>
<name>R8BU79_PHAM7</name>
<organism evidence="6 7">
    <name type="scientific">Phaeoacremonium minimum (strain UCR-PA7)</name>
    <name type="common">Esca disease fungus</name>
    <name type="synonym">Togninia minima</name>
    <dbReference type="NCBI Taxonomy" id="1286976"/>
    <lineage>
        <taxon>Eukaryota</taxon>
        <taxon>Fungi</taxon>
        <taxon>Dikarya</taxon>
        <taxon>Ascomycota</taxon>
        <taxon>Pezizomycotina</taxon>
        <taxon>Sordariomycetes</taxon>
        <taxon>Sordariomycetidae</taxon>
        <taxon>Togniniales</taxon>
        <taxon>Togniniaceae</taxon>
        <taxon>Phaeoacremonium</taxon>
    </lineage>
</organism>
<keyword evidence="3" id="KW-0157">Chromophore</keyword>
<evidence type="ECO:0000256" key="4">
    <source>
        <dbReference type="SAM" id="MobiDB-lite"/>
    </source>
</evidence>
<dbReference type="RefSeq" id="XP_007912265.1">
    <property type="nucleotide sequence ID" value="XM_007914074.1"/>
</dbReference>
<dbReference type="SUPFAM" id="SSF55785">
    <property type="entry name" value="PYP-like sensor domain (PAS domain)"/>
    <property type="match status" value="1"/>
</dbReference>
<dbReference type="PANTHER" id="PTHR47429:SF9">
    <property type="entry name" value="PAS DOMAIN-CONTAINING PROTEIN"/>
    <property type="match status" value="1"/>
</dbReference>
<accession>R8BU79</accession>
<dbReference type="PROSITE" id="PS50113">
    <property type="entry name" value="PAC"/>
    <property type="match status" value="1"/>
</dbReference>
<evidence type="ECO:0000313" key="7">
    <source>
        <dbReference type="Proteomes" id="UP000014074"/>
    </source>
</evidence>
<evidence type="ECO:0000313" key="6">
    <source>
        <dbReference type="EMBL" id="EOO02937.1"/>
    </source>
</evidence>
<dbReference type="Pfam" id="PF13426">
    <property type="entry name" value="PAS_9"/>
    <property type="match status" value="1"/>
</dbReference>
<dbReference type="Proteomes" id="UP000014074">
    <property type="component" value="Unassembled WGS sequence"/>
</dbReference>
<dbReference type="InterPro" id="IPR000700">
    <property type="entry name" value="PAS-assoc_C"/>
</dbReference>
<keyword evidence="1" id="KW-0285">Flavoprotein</keyword>
<reference evidence="7" key="1">
    <citation type="journal article" date="2013" name="Genome Announc.">
        <title>Draft genome sequence of the ascomycete Phaeoacremonium aleophilum strain UCR-PA7, a causal agent of the esca disease complex in grapevines.</title>
        <authorList>
            <person name="Blanco-Ulate B."/>
            <person name="Rolshausen P."/>
            <person name="Cantu D."/>
        </authorList>
    </citation>
    <scope>NUCLEOTIDE SEQUENCE [LARGE SCALE GENOMIC DNA]</scope>
    <source>
        <strain evidence="7">UCR-PA7</strain>
    </source>
</reference>
<feature type="domain" description="PAC" evidence="5">
    <location>
        <begin position="306"/>
        <end position="359"/>
    </location>
</feature>
<keyword evidence="7" id="KW-1185">Reference proteome</keyword>
<dbReference type="InterPro" id="IPR035965">
    <property type="entry name" value="PAS-like_dom_sf"/>
</dbReference>
<sequence>MASPEPSRQLLTPESARRPMSPEPDDSSRFSVRSPSTQARSSRSGRSRANSAASTYQTQASSVLPALQTKGAGNDDLLEPLVEEEIEPGSFDLVIPSHGDTGIYSLEARSEQLFSKEHLQVIFGDAVLLQRFTNFLCTSRPKSIPLLVYYLDATKALKAISYSNAIVEALEPLEGHEFSSTGADATLNKCLRDKADAAFEAIARDDLSAYVTHTWIQTVSVSMKRRITGSMPAHLRDMSEGLAEVFCLTDPSRHDNPIVFASEEFHRTTQYGMNYVIGRNCRFLQGPKTNPFSVKRIRDRLLEGKEHYETFLNYRRDGSPFMNLLMCTPLMDSRGNVRYFLGAQVDVSGLAKDCSGLESLKRLVEKDEEPHVKSNGETGPSDGIKNGEQNGVNGAEEGAKDEFGELAEMFNLQELETVRKHGGSLHRSQQEEVQHADANANWHKPRVLLQDEASVTEDDVAPSVRSLPLNSVTSGRLTGIYEHYLLVRPHPNLRILFASPSLRVPGILQSHLLSKIGGSTRIHDELAQALAEGQGVTAKALYIARV</sequence>
<evidence type="ECO:0000256" key="1">
    <source>
        <dbReference type="ARBA" id="ARBA00022630"/>
    </source>
</evidence>
<evidence type="ECO:0000259" key="5">
    <source>
        <dbReference type="PROSITE" id="PS50113"/>
    </source>
</evidence>
<evidence type="ECO:0000256" key="2">
    <source>
        <dbReference type="ARBA" id="ARBA00022643"/>
    </source>
</evidence>
<dbReference type="NCBIfam" id="TIGR00229">
    <property type="entry name" value="sensory_box"/>
    <property type="match status" value="1"/>
</dbReference>
<protein>
    <submittedName>
        <fullName evidence="6">Putative hisactophilin c49s mutant phototropin phy3 fusion protein</fullName>
    </submittedName>
</protein>
<gene>
    <name evidence="6" type="ORF">UCRPA7_1494</name>
</gene>
<dbReference type="Gene3D" id="3.30.450.20">
    <property type="entry name" value="PAS domain"/>
    <property type="match status" value="1"/>
</dbReference>
<feature type="compositionally biased region" description="Low complexity" evidence="4">
    <location>
        <begin position="39"/>
        <end position="62"/>
    </location>
</feature>
<dbReference type="AlphaFoldDB" id="R8BU79"/>
<evidence type="ECO:0000256" key="3">
    <source>
        <dbReference type="ARBA" id="ARBA00022991"/>
    </source>
</evidence>
<feature type="region of interest" description="Disordered" evidence="4">
    <location>
        <begin position="420"/>
        <end position="443"/>
    </location>
</feature>
<dbReference type="KEGG" id="tmn:UCRPA7_1494"/>
<feature type="region of interest" description="Disordered" evidence="4">
    <location>
        <begin position="365"/>
        <end position="396"/>
    </location>
</feature>
<dbReference type="PANTHER" id="PTHR47429">
    <property type="entry name" value="PROTEIN TWIN LOV 1"/>
    <property type="match status" value="1"/>
</dbReference>
<dbReference type="GO" id="GO:0005634">
    <property type="term" value="C:nucleus"/>
    <property type="evidence" value="ECO:0007669"/>
    <property type="project" value="TreeGrafter"/>
</dbReference>
<proteinExistence type="predicted"/>
<feature type="compositionally biased region" description="Basic and acidic residues" evidence="4">
    <location>
        <begin position="365"/>
        <end position="374"/>
    </location>
</feature>
<dbReference type="GeneID" id="19321647"/>
<dbReference type="OrthoDB" id="447251at2759"/>
<keyword evidence="2" id="KW-0288">FMN</keyword>
<dbReference type="eggNOG" id="ENOG502QXB0">
    <property type="taxonomic scope" value="Eukaryota"/>
</dbReference>
<feature type="region of interest" description="Disordered" evidence="4">
    <location>
        <begin position="1"/>
        <end position="71"/>
    </location>
</feature>
<dbReference type="EMBL" id="KB932883">
    <property type="protein sequence ID" value="EOO02937.1"/>
    <property type="molecule type" value="Genomic_DNA"/>
</dbReference>
<feature type="compositionally biased region" description="Polar residues" evidence="4">
    <location>
        <begin position="29"/>
        <end position="38"/>
    </location>
</feature>